<protein>
    <submittedName>
        <fullName evidence="2">Uncharacterized protein</fullName>
    </submittedName>
</protein>
<evidence type="ECO:0000256" key="1">
    <source>
        <dbReference type="SAM" id="SignalP"/>
    </source>
</evidence>
<dbReference type="EMBL" id="CATNWA010015486">
    <property type="protein sequence ID" value="CAI9583818.1"/>
    <property type="molecule type" value="Genomic_DNA"/>
</dbReference>
<feature type="chain" id="PRO_5045469754" evidence="1">
    <location>
        <begin position="30"/>
        <end position="56"/>
    </location>
</feature>
<organism evidence="2 3">
    <name type="scientific">Staurois parvus</name>
    <dbReference type="NCBI Taxonomy" id="386267"/>
    <lineage>
        <taxon>Eukaryota</taxon>
        <taxon>Metazoa</taxon>
        <taxon>Chordata</taxon>
        <taxon>Craniata</taxon>
        <taxon>Vertebrata</taxon>
        <taxon>Euteleostomi</taxon>
        <taxon>Amphibia</taxon>
        <taxon>Batrachia</taxon>
        <taxon>Anura</taxon>
        <taxon>Neobatrachia</taxon>
        <taxon>Ranoidea</taxon>
        <taxon>Ranidae</taxon>
        <taxon>Staurois</taxon>
    </lineage>
</organism>
<accession>A0ABN9EKB6</accession>
<evidence type="ECO:0000313" key="3">
    <source>
        <dbReference type="Proteomes" id="UP001162483"/>
    </source>
</evidence>
<feature type="signal peptide" evidence="1">
    <location>
        <begin position="1"/>
        <end position="29"/>
    </location>
</feature>
<evidence type="ECO:0000313" key="2">
    <source>
        <dbReference type="EMBL" id="CAI9583818.1"/>
    </source>
</evidence>
<gene>
    <name evidence="2" type="ORF">SPARVUS_LOCUS9877693</name>
</gene>
<proteinExistence type="predicted"/>
<reference evidence="2" key="1">
    <citation type="submission" date="2023-05" db="EMBL/GenBank/DDBJ databases">
        <authorList>
            <person name="Stuckert A."/>
        </authorList>
    </citation>
    <scope>NUCLEOTIDE SEQUENCE</scope>
</reference>
<sequence>MVGRWQCRGGWPFLKVLRLPCLCVLPGSARHHDPVPVVSGGPSRTLITVRDLCVRS</sequence>
<name>A0ABN9EKB6_9NEOB</name>
<keyword evidence="1" id="KW-0732">Signal</keyword>
<keyword evidence="3" id="KW-1185">Reference proteome</keyword>
<dbReference type="Proteomes" id="UP001162483">
    <property type="component" value="Unassembled WGS sequence"/>
</dbReference>
<comment type="caution">
    <text evidence="2">The sequence shown here is derived from an EMBL/GenBank/DDBJ whole genome shotgun (WGS) entry which is preliminary data.</text>
</comment>